<feature type="compositionally biased region" description="Basic and acidic residues" evidence="1">
    <location>
        <begin position="69"/>
        <end position="80"/>
    </location>
</feature>
<evidence type="ECO:0000313" key="2">
    <source>
        <dbReference type="EMBL" id="KAK6728475.1"/>
    </source>
</evidence>
<organism evidence="2 3">
    <name type="scientific">Necator americanus</name>
    <name type="common">Human hookworm</name>
    <dbReference type="NCBI Taxonomy" id="51031"/>
    <lineage>
        <taxon>Eukaryota</taxon>
        <taxon>Metazoa</taxon>
        <taxon>Ecdysozoa</taxon>
        <taxon>Nematoda</taxon>
        <taxon>Chromadorea</taxon>
        <taxon>Rhabditida</taxon>
        <taxon>Rhabditina</taxon>
        <taxon>Rhabditomorpha</taxon>
        <taxon>Strongyloidea</taxon>
        <taxon>Ancylostomatidae</taxon>
        <taxon>Bunostominae</taxon>
        <taxon>Necator</taxon>
    </lineage>
</organism>
<dbReference type="Proteomes" id="UP001303046">
    <property type="component" value="Unassembled WGS sequence"/>
</dbReference>
<proteinExistence type="predicted"/>
<name>A0ABR1BTB0_NECAM</name>
<evidence type="ECO:0000256" key="1">
    <source>
        <dbReference type="SAM" id="MobiDB-lite"/>
    </source>
</evidence>
<sequence length="140" mass="15347">MLKRLRTSSAAWLQATETGAMSEASEGPNSIGTSISAAPHRAQPLTQLHRASCPDRTMSSPLVDDEHQEESSTFKGVDSKRKSRTRQAMLPLADLLSEIFFCWQAGFMILLEIDSVNNTVMPSIDVHAHTTMINGAQNFS</sequence>
<feature type="region of interest" description="Disordered" evidence="1">
    <location>
        <begin position="17"/>
        <end position="84"/>
    </location>
</feature>
<evidence type="ECO:0000313" key="3">
    <source>
        <dbReference type="Proteomes" id="UP001303046"/>
    </source>
</evidence>
<reference evidence="2 3" key="1">
    <citation type="submission" date="2023-08" db="EMBL/GenBank/DDBJ databases">
        <title>A Necator americanus chromosomal reference genome.</title>
        <authorList>
            <person name="Ilik V."/>
            <person name="Petrzelkova K.J."/>
            <person name="Pardy F."/>
            <person name="Fuh T."/>
            <person name="Niatou-Singa F.S."/>
            <person name="Gouil Q."/>
            <person name="Baker L."/>
            <person name="Ritchie M.E."/>
            <person name="Jex A.R."/>
            <person name="Gazzola D."/>
            <person name="Li H."/>
            <person name="Toshio Fujiwara R."/>
            <person name="Zhan B."/>
            <person name="Aroian R.V."/>
            <person name="Pafco B."/>
            <person name="Schwarz E.M."/>
        </authorList>
    </citation>
    <scope>NUCLEOTIDE SEQUENCE [LARGE SCALE GENOMIC DNA]</scope>
    <source>
        <strain evidence="2 3">Aroian</strain>
        <tissue evidence="2">Whole animal</tissue>
    </source>
</reference>
<keyword evidence="3" id="KW-1185">Reference proteome</keyword>
<gene>
    <name evidence="2" type="primary">Necator_chrI.g1984</name>
    <name evidence="2" type="ORF">RB195_005858</name>
</gene>
<dbReference type="EMBL" id="JAVFWL010000001">
    <property type="protein sequence ID" value="KAK6728475.1"/>
    <property type="molecule type" value="Genomic_DNA"/>
</dbReference>
<accession>A0ABR1BTB0</accession>
<comment type="caution">
    <text evidence="2">The sequence shown here is derived from an EMBL/GenBank/DDBJ whole genome shotgun (WGS) entry which is preliminary data.</text>
</comment>
<protein>
    <submittedName>
        <fullName evidence="2">Uncharacterized protein</fullName>
    </submittedName>
</protein>
<feature type="compositionally biased region" description="Polar residues" evidence="1">
    <location>
        <begin position="27"/>
        <end position="36"/>
    </location>
</feature>